<evidence type="ECO:0000256" key="2">
    <source>
        <dbReference type="ARBA" id="ARBA00022598"/>
    </source>
</evidence>
<sequence length="541" mass="60347">MLGLMQDWPLLCTKLLDHAALNYPNRELVTRAVEGDITRINYAQLRLRSLQLAKRLEQDGVKLGDRVATLAWNTSRHIEAWYGLMGIGAVYHTVNPRLFPDQIAWIINHAEDRMIFVDLTFVPIVEAIWPKLETVEKVIVLTDDAHLPETDLPAVAYETYLGEADSDFKWQEFDENTAAGLCYTSGTTGNPKGVLYSHRSNVLHAMVASVPDMMGIGSRDKIMPVVPMFHANGWALPFIAALTGAGMVMPGSRMDGEAIWELLDGEKVTFTAAVPTVWLMLLQYLEQTGKELPYLERVVIGGAACPRSIMEAFEKKYDVHVMHAWGMTELSPLGTICSIKPELTHLEGDARLDLQEKQGHAPFGVEMKVTDDEGKTLPWDGKTFGKLMVRGPSISKSYFKGDGGNPLDEDGYFDTGDVAHIDPHGYMQITDRSKDVIKSGGEWISSIDLENLAVGHPQVAEAAVIGVHHPKWDERPLLVIVPKQGEEIAKDSIFSFMEGKIAKWWMPDDIVFVDELPHTATGKIKKTALRDQFRQYELPTV</sequence>
<comment type="caution">
    <text evidence="10">The sequence shown here is derived from an EMBL/GenBank/DDBJ whole genome shotgun (WGS) entry which is preliminary data.</text>
</comment>
<dbReference type="RefSeq" id="WP_028482623.1">
    <property type="nucleotide sequence ID" value="NZ_LVVZ01000041.1"/>
</dbReference>
<dbReference type="InterPro" id="IPR020845">
    <property type="entry name" value="AMP-binding_CS"/>
</dbReference>
<dbReference type="InterPro" id="IPR025110">
    <property type="entry name" value="AMP-bd_C"/>
</dbReference>
<evidence type="ECO:0000256" key="6">
    <source>
        <dbReference type="ARBA" id="ARBA00066616"/>
    </source>
</evidence>
<dbReference type="PROSITE" id="PS00455">
    <property type="entry name" value="AMP_BINDING"/>
    <property type="match status" value="1"/>
</dbReference>
<dbReference type="NCBIfam" id="NF004837">
    <property type="entry name" value="PRK06187.1"/>
    <property type="match status" value="1"/>
</dbReference>
<dbReference type="EMBL" id="LVVZ01000041">
    <property type="protein sequence ID" value="OKL42589.1"/>
    <property type="molecule type" value="Genomic_DNA"/>
</dbReference>
<dbReference type="GO" id="GO:0016874">
    <property type="term" value="F:ligase activity"/>
    <property type="evidence" value="ECO:0007669"/>
    <property type="project" value="UniProtKB-KW"/>
</dbReference>
<protein>
    <recommendedName>
        <fullName evidence="7">3-methylmercaptopropionyl-CoA ligase</fullName>
        <ecNumber evidence="6">6.2.1.44</ecNumber>
    </recommendedName>
</protein>
<comment type="catalytic activity">
    <reaction evidence="5">
        <text>3-(methylsulfanyl)propanoate + ATP + CoA = 3-(methylsulfanyl)propanoyl-CoA + AMP + diphosphate</text>
        <dbReference type="Rhea" id="RHEA:43052"/>
        <dbReference type="ChEBI" id="CHEBI:30616"/>
        <dbReference type="ChEBI" id="CHEBI:33019"/>
        <dbReference type="ChEBI" id="CHEBI:49016"/>
        <dbReference type="ChEBI" id="CHEBI:57287"/>
        <dbReference type="ChEBI" id="CHEBI:82815"/>
        <dbReference type="ChEBI" id="CHEBI:456215"/>
        <dbReference type="EC" id="6.2.1.44"/>
    </reaction>
    <physiologicalReaction direction="left-to-right" evidence="5">
        <dbReference type="Rhea" id="RHEA:43053"/>
    </physiologicalReaction>
</comment>
<dbReference type="Pfam" id="PF00501">
    <property type="entry name" value="AMP-binding"/>
    <property type="match status" value="1"/>
</dbReference>
<keyword evidence="4" id="KW-0443">Lipid metabolism</keyword>
<comment type="similarity">
    <text evidence="1">Belongs to the ATP-dependent AMP-binding enzyme family.</text>
</comment>
<dbReference type="InterPro" id="IPR045851">
    <property type="entry name" value="AMP-bd_C_sf"/>
</dbReference>
<dbReference type="AlphaFoldDB" id="A0A1U7JCW9"/>
<keyword evidence="2 10" id="KW-0436">Ligase</keyword>
<dbReference type="InterPro" id="IPR042099">
    <property type="entry name" value="ANL_N_sf"/>
</dbReference>
<feature type="domain" description="AMP-binding enzyme C-terminal" evidence="9">
    <location>
        <begin position="449"/>
        <end position="523"/>
    </location>
</feature>
<dbReference type="PANTHER" id="PTHR43859:SF4">
    <property type="entry name" value="BUTANOATE--COA LIGASE AAE1-RELATED"/>
    <property type="match status" value="1"/>
</dbReference>
<dbReference type="SUPFAM" id="SSF56801">
    <property type="entry name" value="Acetyl-CoA synthetase-like"/>
    <property type="match status" value="1"/>
</dbReference>
<dbReference type="Gene3D" id="3.30.300.30">
    <property type="match status" value="1"/>
</dbReference>
<name>A0A1U7JCW9_9HYPH</name>
<evidence type="ECO:0000256" key="7">
    <source>
        <dbReference type="ARBA" id="ARBA00067668"/>
    </source>
</evidence>
<accession>A0A1U7JCW9</accession>
<evidence type="ECO:0000313" key="10">
    <source>
        <dbReference type="EMBL" id="OKL42589.1"/>
    </source>
</evidence>
<dbReference type="FunFam" id="3.30.300.30:FF:000008">
    <property type="entry name" value="2,3-dihydroxybenzoate-AMP ligase"/>
    <property type="match status" value="1"/>
</dbReference>
<gene>
    <name evidence="10" type="ORF">A3843_18200</name>
</gene>
<keyword evidence="11" id="KW-1185">Reference proteome</keyword>
<evidence type="ECO:0000259" key="8">
    <source>
        <dbReference type="Pfam" id="PF00501"/>
    </source>
</evidence>
<evidence type="ECO:0000259" key="9">
    <source>
        <dbReference type="Pfam" id="PF13193"/>
    </source>
</evidence>
<evidence type="ECO:0000313" key="11">
    <source>
        <dbReference type="Proteomes" id="UP000185783"/>
    </source>
</evidence>
<proteinExistence type="inferred from homology"/>
<reference evidence="10 11" key="1">
    <citation type="submission" date="2016-03" db="EMBL/GenBank/DDBJ databases">
        <title>Genome sequence of Nesiotobacter sp. nov., a moderately halophilic alphaproteobacterium isolated from the Yellow Sea, China.</title>
        <authorList>
            <person name="Zhang G."/>
            <person name="Zhang R."/>
        </authorList>
    </citation>
    <scope>NUCLEOTIDE SEQUENCE [LARGE SCALE GENOMIC DNA]</scope>
    <source>
        <strain evidence="10 11">WB1-6</strain>
    </source>
</reference>
<dbReference type="Gene3D" id="3.40.50.12780">
    <property type="entry name" value="N-terminal domain of ligase-like"/>
    <property type="match status" value="1"/>
</dbReference>
<evidence type="ECO:0000256" key="5">
    <source>
        <dbReference type="ARBA" id="ARBA00051915"/>
    </source>
</evidence>
<dbReference type="EC" id="6.2.1.44" evidence="6"/>
<dbReference type="InterPro" id="IPR000873">
    <property type="entry name" value="AMP-dep_synth/lig_dom"/>
</dbReference>
<evidence type="ECO:0000256" key="4">
    <source>
        <dbReference type="ARBA" id="ARBA00023098"/>
    </source>
</evidence>
<keyword evidence="3" id="KW-0276">Fatty acid metabolism</keyword>
<organism evidence="10 11">
    <name type="scientific">Pseudovibrio exalbescens</name>
    <dbReference type="NCBI Taxonomy" id="197461"/>
    <lineage>
        <taxon>Bacteria</taxon>
        <taxon>Pseudomonadati</taxon>
        <taxon>Pseudomonadota</taxon>
        <taxon>Alphaproteobacteria</taxon>
        <taxon>Hyphomicrobiales</taxon>
        <taxon>Stappiaceae</taxon>
        <taxon>Pseudovibrio</taxon>
    </lineage>
</organism>
<evidence type="ECO:0000256" key="3">
    <source>
        <dbReference type="ARBA" id="ARBA00022832"/>
    </source>
</evidence>
<dbReference type="NCBIfam" id="NF004674">
    <property type="entry name" value="PRK06018.1"/>
    <property type="match status" value="1"/>
</dbReference>
<dbReference type="CDD" id="cd12119">
    <property type="entry name" value="ttLC_FACS_AlkK_like"/>
    <property type="match status" value="1"/>
</dbReference>
<feature type="domain" description="AMP-dependent synthetase/ligase" evidence="8">
    <location>
        <begin position="17"/>
        <end position="399"/>
    </location>
</feature>
<dbReference type="PANTHER" id="PTHR43859">
    <property type="entry name" value="ACYL-ACTIVATING ENZYME"/>
    <property type="match status" value="1"/>
</dbReference>
<dbReference type="STRING" id="197461.A3843_18200"/>
<dbReference type="OrthoDB" id="9803968at2"/>
<dbReference type="Proteomes" id="UP000185783">
    <property type="component" value="Unassembled WGS sequence"/>
</dbReference>
<dbReference type="Pfam" id="PF13193">
    <property type="entry name" value="AMP-binding_C"/>
    <property type="match status" value="1"/>
</dbReference>
<evidence type="ECO:0000256" key="1">
    <source>
        <dbReference type="ARBA" id="ARBA00006432"/>
    </source>
</evidence>
<dbReference type="GO" id="GO:0006631">
    <property type="term" value="P:fatty acid metabolic process"/>
    <property type="evidence" value="ECO:0007669"/>
    <property type="project" value="UniProtKB-KW"/>
</dbReference>